<dbReference type="InterPro" id="IPR023192">
    <property type="entry name" value="TGS-like_dom_sf"/>
</dbReference>
<keyword evidence="4" id="KW-0067">ATP-binding</keyword>
<comment type="cofactor">
    <cofactor evidence="1">
        <name>Mg(2+)</name>
        <dbReference type="ChEBI" id="CHEBI:18420"/>
    </cofactor>
</comment>
<gene>
    <name evidence="7" type="primary">ychF</name>
    <name evidence="7" type="ORF">C4541_06455</name>
</gene>
<keyword evidence="2" id="KW-0479">Metal-binding</keyword>
<dbReference type="InterPro" id="IPR027417">
    <property type="entry name" value="P-loop_NTPase"/>
</dbReference>
<evidence type="ECO:0000256" key="1">
    <source>
        <dbReference type="ARBA" id="ARBA00001946"/>
    </source>
</evidence>
<evidence type="ECO:0000256" key="5">
    <source>
        <dbReference type="SAM" id="Coils"/>
    </source>
</evidence>
<feature type="domain" description="TGS" evidence="6">
    <location>
        <begin position="277"/>
        <end position="371"/>
    </location>
</feature>
<dbReference type="Pfam" id="PF06071">
    <property type="entry name" value="YchF-GTPase_C"/>
    <property type="match status" value="1"/>
</dbReference>
<evidence type="ECO:0000256" key="2">
    <source>
        <dbReference type="ARBA" id="ARBA00022723"/>
    </source>
</evidence>
<feature type="coiled-coil region" evidence="5">
    <location>
        <begin position="140"/>
        <end position="167"/>
    </location>
</feature>
<evidence type="ECO:0000256" key="4">
    <source>
        <dbReference type="ARBA" id="ARBA00022840"/>
    </source>
</evidence>
<dbReference type="PROSITE" id="PS51880">
    <property type="entry name" value="TGS"/>
    <property type="match status" value="1"/>
</dbReference>
<dbReference type="PIRSF" id="PIRSF006641">
    <property type="entry name" value="CHP00092"/>
    <property type="match status" value="1"/>
</dbReference>
<comment type="caution">
    <text evidence="7">The sequence shown here is derived from an EMBL/GenBank/DDBJ whole genome shotgun (WGS) entry which is preliminary data.</text>
</comment>
<dbReference type="Gene3D" id="3.10.20.30">
    <property type="match status" value="1"/>
</dbReference>
<dbReference type="Gene3D" id="1.10.150.300">
    <property type="entry name" value="TGS-like domain"/>
    <property type="match status" value="1"/>
</dbReference>
<keyword evidence="3" id="KW-0547">Nucleotide-binding</keyword>
<dbReference type="GO" id="GO:0005737">
    <property type="term" value="C:cytoplasm"/>
    <property type="evidence" value="ECO:0007669"/>
    <property type="project" value="TreeGrafter"/>
</dbReference>
<protein>
    <submittedName>
        <fullName evidence="7">Redox-regulated ATPase YchF</fullName>
    </submittedName>
</protein>
<dbReference type="InterPro" id="IPR030389">
    <property type="entry name" value="G_FEOB_dom"/>
</dbReference>
<evidence type="ECO:0000313" key="8">
    <source>
        <dbReference type="Proteomes" id="UP000266426"/>
    </source>
</evidence>
<evidence type="ECO:0000313" key="7">
    <source>
        <dbReference type="EMBL" id="RJP59240.1"/>
    </source>
</evidence>
<dbReference type="FunFam" id="3.10.20.30:FF:000001">
    <property type="entry name" value="Ribosome-binding ATPase YchF"/>
    <property type="match status" value="1"/>
</dbReference>
<dbReference type="GO" id="GO:0005524">
    <property type="term" value="F:ATP binding"/>
    <property type="evidence" value="ECO:0007669"/>
    <property type="project" value="UniProtKB-KW"/>
</dbReference>
<dbReference type="InterPro" id="IPR004095">
    <property type="entry name" value="TGS"/>
</dbReference>
<dbReference type="SUPFAM" id="SSF52540">
    <property type="entry name" value="P-loop containing nucleoside triphosphate hydrolases"/>
    <property type="match status" value="1"/>
</dbReference>
<evidence type="ECO:0000256" key="3">
    <source>
        <dbReference type="ARBA" id="ARBA00022741"/>
    </source>
</evidence>
<dbReference type="GO" id="GO:0046872">
    <property type="term" value="F:metal ion binding"/>
    <property type="evidence" value="ECO:0007669"/>
    <property type="project" value="UniProtKB-KW"/>
</dbReference>
<dbReference type="InterPro" id="IPR013029">
    <property type="entry name" value="YchF_C"/>
</dbReference>
<dbReference type="PANTHER" id="PTHR23305:SF18">
    <property type="entry name" value="OBG-TYPE G DOMAIN-CONTAINING PROTEIN"/>
    <property type="match status" value="1"/>
</dbReference>
<accession>A0A3A4QZD0</accession>
<dbReference type="NCBIfam" id="TIGR00092">
    <property type="entry name" value="redox-regulated ATPase YchF"/>
    <property type="match status" value="1"/>
</dbReference>
<dbReference type="AlphaFoldDB" id="A0A3A4QZD0"/>
<reference evidence="7 8" key="1">
    <citation type="journal article" date="2017" name="ISME J.">
        <title>Energy and carbon metabolisms in a deep terrestrial subsurface fluid microbial community.</title>
        <authorList>
            <person name="Momper L."/>
            <person name="Jungbluth S.P."/>
            <person name="Lee M.D."/>
            <person name="Amend J.P."/>
        </authorList>
    </citation>
    <scope>NUCLEOTIDE SEQUENCE [LARGE SCALE GENOMIC DNA]</scope>
    <source>
        <strain evidence="7">SURF_26</strain>
    </source>
</reference>
<dbReference type="Pfam" id="PF02421">
    <property type="entry name" value="FeoB_N"/>
    <property type="match status" value="1"/>
</dbReference>
<dbReference type="Proteomes" id="UP000266426">
    <property type="component" value="Unassembled WGS sequence"/>
</dbReference>
<dbReference type="SUPFAM" id="SSF81271">
    <property type="entry name" value="TGS-like"/>
    <property type="match status" value="1"/>
</dbReference>
<evidence type="ECO:0000259" key="6">
    <source>
        <dbReference type="PROSITE" id="PS51880"/>
    </source>
</evidence>
<dbReference type="PANTHER" id="PTHR23305">
    <property type="entry name" value="OBG GTPASE FAMILY"/>
    <property type="match status" value="1"/>
</dbReference>
<dbReference type="EMBL" id="QZJZ01000053">
    <property type="protein sequence ID" value="RJP59240.1"/>
    <property type="molecule type" value="Genomic_DNA"/>
</dbReference>
<proteinExistence type="predicted"/>
<dbReference type="Gene3D" id="3.40.50.300">
    <property type="entry name" value="P-loop containing nucleotide triphosphate hydrolases"/>
    <property type="match status" value="1"/>
</dbReference>
<dbReference type="InterPro" id="IPR012676">
    <property type="entry name" value="TGS-like"/>
</dbReference>
<dbReference type="InterPro" id="IPR012675">
    <property type="entry name" value="Beta-grasp_dom_sf"/>
</dbReference>
<keyword evidence="5" id="KW-0175">Coiled coil</keyword>
<dbReference type="InterPro" id="IPR004396">
    <property type="entry name" value="ATPase_YchF/OLA1"/>
</dbReference>
<organism evidence="7 8">
    <name type="scientific">Candidatus Auribacter fodinae</name>
    <dbReference type="NCBI Taxonomy" id="2093366"/>
    <lineage>
        <taxon>Bacteria</taxon>
        <taxon>Pseudomonadati</taxon>
        <taxon>Candidatus Auribacterota</taxon>
        <taxon>Candidatus Auribacteria</taxon>
        <taxon>Candidatus Auribacterales</taxon>
        <taxon>Candidatus Auribacteraceae</taxon>
        <taxon>Candidatus Auribacter</taxon>
    </lineage>
</organism>
<dbReference type="GO" id="GO:0005525">
    <property type="term" value="F:GTP binding"/>
    <property type="evidence" value="ECO:0007669"/>
    <property type="project" value="InterPro"/>
</dbReference>
<dbReference type="GO" id="GO:0016887">
    <property type="term" value="F:ATP hydrolysis activity"/>
    <property type="evidence" value="ECO:0007669"/>
    <property type="project" value="InterPro"/>
</dbReference>
<name>A0A3A4QZD0_9BACT</name>
<sequence>MLIYSSELNHNHNEVSVKAGIIGLPQCGKTTVFNAMTNMKVTVDGYGGKGVESHVAAVKVPDERMDYLASVYNPKKLTYVDMTFVDIGCKKKANERSEFDMASIRGLDMLAVVIRAFRDEAVPHPLDRINPLGDVEQLQSEFLLEDLALIETRLERLEKDIKRNNKDAVKERDYLFEFQKHLEDEKPLRTYPLDSEGEKVFRGFQFLTLKPVLYIFNTGETPDKTVDLQSAKAYLENAGIPYIILSGNLEMEIAQLPEEDRALFLEDLKIDEPALSKFIKMSFSLLNRCVFFTVGPDEVRAWEITSTCTAREAAGKIHSDIARGFIRAEVLSYSDYRACGDSYQSARSKGLVRLEGKEYVVKDGDMIEFRFNV</sequence>